<reference evidence="2 3" key="1">
    <citation type="submission" date="2009-02" db="EMBL/GenBank/DDBJ databases">
        <title>Sequencing of the draft genome and assembly of Dethiobacter alkaliphilus AHT 1.</title>
        <authorList>
            <consortium name="US DOE Joint Genome Institute (JGI-PGF)"/>
            <person name="Lucas S."/>
            <person name="Copeland A."/>
            <person name="Lapidus A."/>
            <person name="Glavina del Rio T."/>
            <person name="Dalin E."/>
            <person name="Tice H."/>
            <person name="Bruce D."/>
            <person name="Goodwin L."/>
            <person name="Pitluck S."/>
            <person name="Larimer F."/>
            <person name="Land M.L."/>
            <person name="Hauser L."/>
            <person name="Muyzer G."/>
        </authorList>
    </citation>
    <scope>NUCLEOTIDE SEQUENCE [LARGE SCALE GENOMIC DNA]</scope>
    <source>
        <strain evidence="2 3">AHT 1</strain>
    </source>
</reference>
<accession>C0GDU4</accession>
<dbReference type="Pfam" id="PF07454">
    <property type="entry name" value="SpoIIP"/>
    <property type="match status" value="1"/>
</dbReference>
<gene>
    <name evidence="2" type="ORF">DealDRAFT_0507</name>
</gene>
<dbReference type="AlphaFoldDB" id="C0GDU4"/>
<organism evidence="2 3">
    <name type="scientific">Dethiobacter alkaliphilus AHT 1</name>
    <dbReference type="NCBI Taxonomy" id="555088"/>
    <lineage>
        <taxon>Bacteria</taxon>
        <taxon>Bacillati</taxon>
        <taxon>Bacillota</taxon>
        <taxon>Dethiobacteria</taxon>
        <taxon>Dethiobacterales</taxon>
        <taxon>Dethiobacteraceae</taxon>
        <taxon>Dethiobacter</taxon>
    </lineage>
</organism>
<dbReference type="STRING" id="555088.DealDRAFT_0507"/>
<comment type="caution">
    <text evidence="2">The sequence shown here is derived from an EMBL/GenBank/DDBJ whole genome shotgun (WGS) entry which is preliminary data.</text>
</comment>
<dbReference type="NCBIfam" id="TIGR02867">
    <property type="entry name" value="spore_II_P"/>
    <property type="match status" value="1"/>
</dbReference>
<dbReference type="Proteomes" id="UP000006443">
    <property type="component" value="Unassembled WGS sequence"/>
</dbReference>
<dbReference type="InterPro" id="IPR010897">
    <property type="entry name" value="Spore_II_P"/>
</dbReference>
<proteinExistence type="predicted"/>
<dbReference type="eggNOG" id="COG0860">
    <property type="taxonomic scope" value="Bacteria"/>
</dbReference>
<dbReference type="SUPFAM" id="SSF53187">
    <property type="entry name" value="Zn-dependent exopeptidases"/>
    <property type="match status" value="1"/>
</dbReference>
<keyword evidence="1" id="KW-0812">Transmembrane</keyword>
<evidence type="ECO:0000313" key="2">
    <source>
        <dbReference type="EMBL" id="EEG78577.1"/>
    </source>
</evidence>
<keyword evidence="1" id="KW-1133">Transmembrane helix</keyword>
<name>C0GDU4_DETAL</name>
<sequence length="334" mass="38360">MAKRTYYRRKRYYRNNRHDTSNLSNNIFLATSLLAAVAMVFSIFLTSIYQTDTYLDYFFEKFGLHVFSQAIPGFSYMVKFETDDFIYFTEHYNTDTEKEQAVEQPRNILEPISRNIVDEHNSEEPNIIIPVRNMANSGEVIIYHAHTTESFKPTSGSNFTSDLSIAVVRLGEELKRILQEEYGIPVVHDKTIHNIPHGTAYEKALPTITQLLEEYPDAKLVIDLHRDGQLRTVTTTNLNGNPTGKVMFVIGGRNNPYYRQNVRAAEFVDNRLEAINPNLTRGLLQRPQLNYNQHIHPNALLIEIGGNNNSLEEALRTIPYLAQAIAELYQADKQ</sequence>
<dbReference type="RefSeq" id="WP_008514559.1">
    <property type="nucleotide sequence ID" value="NZ_ACJM01000002.1"/>
</dbReference>
<feature type="transmembrane region" description="Helical" evidence="1">
    <location>
        <begin position="27"/>
        <end position="49"/>
    </location>
</feature>
<keyword evidence="1" id="KW-0472">Membrane</keyword>
<evidence type="ECO:0000256" key="1">
    <source>
        <dbReference type="SAM" id="Phobius"/>
    </source>
</evidence>
<protein>
    <submittedName>
        <fullName evidence="2">Stage II sporulation protein P</fullName>
    </submittedName>
</protein>
<keyword evidence="3" id="KW-1185">Reference proteome</keyword>
<evidence type="ECO:0000313" key="3">
    <source>
        <dbReference type="Proteomes" id="UP000006443"/>
    </source>
</evidence>
<dbReference type="EMBL" id="ACJM01000002">
    <property type="protein sequence ID" value="EEG78577.1"/>
    <property type="molecule type" value="Genomic_DNA"/>
</dbReference>